<proteinExistence type="predicted"/>
<comment type="caution">
    <text evidence="2">The sequence shown here is derived from an EMBL/GenBank/DDBJ whole genome shotgun (WGS) entry which is preliminary data.</text>
</comment>
<dbReference type="EMBL" id="JAINUF010000016">
    <property type="protein sequence ID" value="KAJ8339758.1"/>
    <property type="molecule type" value="Genomic_DNA"/>
</dbReference>
<protein>
    <submittedName>
        <fullName evidence="2">Uncharacterized protein</fullName>
    </submittedName>
</protein>
<keyword evidence="3" id="KW-1185">Reference proteome</keyword>
<gene>
    <name evidence="2" type="ORF">SKAU_G00343910</name>
</gene>
<evidence type="ECO:0000256" key="1">
    <source>
        <dbReference type="SAM" id="MobiDB-lite"/>
    </source>
</evidence>
<reference evidence="2" key="1">
    <citation type="journal article" date="2023" name="Science">
        <title>Genome structures resolve the early diversification of teleost fishes.</title>
        <authorList>
            <person name="Parey E."/>
            <person name="Louis A."/>
            <person name="Montfort J."/>
            <person name="Bouchez O."/>
            <person name="Roques C."/>
            <person name="Iampietro C."/>
            <person name="Lluch J."/>
            <person name="Castinel A."/>
            <person name="Donnadieu C."/>
            <person name="Desvignes T."/>
            <person name="Floi Bucao C."/>
            <person name="Jouanno E."/>
            <person name="Wen M."/>
            <person name="Mejri S."/>
            <person name="Dirks R."/>
            <person name="Jansen H."/>
            <person name="Henkel C."/>
            <person name="Chen W.J."/>
            <person name="Zahm M."/>
            <person name="Cabau C."/>
            <person name="Klopp C."/>
            <person name="Thompson A.W."/>
            <person name="Robinson-Rechavi M."/>
            <person name="Braasch I."/>
            <person name="Lecointre G."/>
            <person name="Bobe J."/>
            <person name="Postlethwait J.H."/>
            <person name="Berthelot C."/>
            <person name="Roest Crollius H."/>
            <person name="Guiguen Y."/>
        </authorList>
    </citation>
    <scope>NUCLEOTIDE SEQUENCE</scope>
    <source>
        <strain evidence="2">WJC10195</strain>
    </source>
</reference>
<dbReference type="AlphaFoldDB" id="A0A9Q1EJ49"/>
<accession>A0A9Q1EJ49</accession>
<evidence type="ECO:0000313" key="2">
    <source>
        <dbReference type="EMBL" id="KAJ8339758.1"/>
    </source>
</evidence>
<feature type="region of interest" description="Disordered" evidence="1">
    <location>
        <begin position="25"/>
        <end position="44"/>
    </location>
</feature>
<dbReference type="Proteomes" id="UP001152622">
    <property type="component" value="Chromosome 16"/>
</dbReference>
<evidence type="ECO:0000313" key="3">
    <source>
        <dbReference type="Proteomes" id="UP001152622"/>
    </source>
</evidence>
<name>A0A9Q1EJ49_SYNKA</name>
<organism evidence="2 3">
    <name type="scientific">Synaphobranchus kaupii</name>
    <name type="common">Kaup's arrowtooth eel</name>
    <dbReference type="NCBI Taxonomy" id="118154"/>
    <lineage>
        <taxon>Eukaryota</taxon>
        <taxon>Metazoa</taxon>
        <taxon>Chordata</taxon>
        <taxon>Craniata</taxon>
        <taxon>Vertebrata</taxon>
        <taxon>Euteleostomi</taxon>
        <taxon>Actinopterygii</taxon>
        <taxon>Neopterygii</taxon>
        <taxon>Teleostei</taxon>
        <taxon>Anguilliformes</taxon>
        <taxon>Synaphobranchidae</taxon>
        <taxon>Synaphobranchus</taxon>
    </lineage>
</organism>
<sequence length="87" mass="9386">MSNSPRENGFVKRNGKGAWHAAIRAQASSASPKLRRGASSDFHGSSRVSTLLFHGVLRTEIHKPTFLNTKAKSQATKIKASNAAQPE</sequence>